<dbReference type="GO" id="GO:0004668">
    <property type="term" value="F:protein-arginine deiminase activity"/>
    <property type="evidence" value="ECO:0007669"/>
    <property type="project" value="InterPro"/>
</dbReference>
<dbReference type="InterPro" id="IPR007466">
    <property type="entry name" value="Peptidyl-Arg-deiminase_porph"/>
</dbReference>
<dbReference type="SUPFAM" id="SSF55909">
    <property type="entry name" value="Pentein"/>
    <property type="match status" value="1"/>
</dbReference>
<proteinExistence type="inferred from homology"/>
<dbReference type="InterPro" id="IPR017754">
    <property type="entry name" value="Agmatine_deiminase"/>
</dbReference>
<accession>A0A6N3BDW8</accession>
<dbReference type="NCBIfam" id="NF010070">
    <property type="entry name" value="PRK13551.1"/>
    <property type="match status" value="1"/>
</dbReference>
<dbReference type="AlphaFoldDB" id="A0A6N3BDW8"/>
<comment type="similarity">
    <text evidence="2">Belongs to the agmatine deiminase family.</text>
</comment>
<evidence type="ECO:0000256" key="1">
    <source>
        <dbReference type="ARBA" id="ARBA00022801"/>
    </source>
</evidence>
<dbReference type="NCBIfam" id="TIGR03380">
    <property type="entry name" value="agmatine_aguA"/>
    <property type="match status" value="1"/>
</dbReference>
<gene>
    <name evidence="2 3" type="primary">aguA</name>
    <name evidence="3" type="ORF">SRLFYP117_00771</name>
</gene>
<protein>
    <recommendedName>
        <fullName evidence="2">Putative agmatine deiminase</fullName>
        <ecNumber evidence="2">3.5.3.12</ecNumber>
    </recommendedName>
    <alternativeName>
        <fullName evidence="2">Agmatine iminohydrolase</fullName>
    </alternativeName>
</protein>
<dbReference type="PANTHER" id="PTHR31377">
    <property type="entry name" value="AGMATINE DEIMINASE-RELATED"/>
    <property type="match status" value="1"/>
</dbReference>
<dbReference type="PANTHER" id="PTHR31377:SF0">
    <property type="entry name" value="AGMATINE DEIMINASE-RELATED"/>
    <property type="match status" value="1"/>
</dbReference>
<keyword evidence="1 2" id="KW-0378">Hydrolase</keyword>
<evidence type="ECO:0000313" key="3">
    <source>
        <dbReference type="EMBL" id="VYT99846.1"/>
    </source>
</evidence>
<dbReference type="Gene3D" id="3.75.10.10">
    <property type="entry name" value="L-arginine/glycine Amidinotransferase, Chain A"/>
    <property type="match status" value="1"/>
</dbReference>
<dbReference type="HAMAP" id="MF_01841">
    <property type="entry name" value="Agmatine_deimin"/>
    <property type="match status" value="1"/>
</dbReference>
<dbReference type="GO" id="GO:0047632">
    <property type="term" value="F:agmatine deiminase activity"/>
    <property type="evidence" value="ECO:0007669"/>
    <property type="project" value="UniProtKB-UniRule"/>
</dbReference>
<dbReference type="RefSeq" id="WP_154853792.1">
    <property type="nucleotide sequence ID" value="NZ_CACRUL010000014.1"/>
</dbReference>
<dbReference type="EMBL" id="CACRUL010000014">
    <property type="protein sequence ID" value="VYT99846.1"/>
    <property type="molecule type" value="Genomic_DNA"/>
</dbReference>
<sequence length="370" mass="41769">MSKRIVGTTPKVDGFRMPGEFEEQEQIWMLWPWRNDNWRLGAKPAQKAFLDVAKAISEFEPVSLCVPPLQFENAIARVSALNCENIRVIEMTNDDSWIRDCGPTFLINDKGERRAVDWEFNAWGGLVDGLYFPWDQDALVARKVCELTNTDSYKTEDFVLEGGSIHVDGEGTVMVTEMCLLHPSRNPHLSKEEIEQKLKDYLNCEKVIWVKDGIDPYETNGHIDDVACFVKPGEVACIYTEDENHPFYKEAKAAFEFLSEQTDAKGRKLKVHKMCVTKKPCYLKDADTIDYSEGAIPREEGEVAIASYLNFLIVNGGIILPQYGDENDALAVEQVQAMFPDRKVVGVETTEIAYGGGNIHCITQQQPATK</sequence>
<feature type="active site" description="Amidino-cysteine intermediate" evidence="2">
    <location>
        <position position="361"/>
    </location>
</feature>
<comment type="catalytic activity">
    <reaction evidence="2">
        <text>agmatine + H2O = N-carbamoylputrescine + NH4(+)</text>
        <dbReference type="Rhea" id="RHEA:18037"/>
        <dbReference type="ChEBI" id="CHEBI:15377"/>
        <dbReference type="ChEBI" id="CHEBI:28938"/>
        <dbReference type="ChEBI" id="CHEBI:58145"/>
        <dbReference type="ChEBI" id="CHEBI:58318"/>
        <dbReference type="EC" id="3.5.3.12"/>
    </reaction>
</comment>
<dbReference type="GO" id="GO:0009446">
    <property type="term" value="P:putrescine biosynthetic process"/>
    <property type="evidence" value="ECO:0007669"/>
    <property type="project" value="InterPro"/>
</dbReference>
<evidence type="ECO:0000256" key="2">
    <source>
        <dbReference type="HAMAP-Rule" id="MF_01841"/>
    </source>
</evidence>
<dbReference type="EC" id="3.5.3.12" evidence="2"/>
<dbReference type="Pfam" id="PF04371">
    <property type="entry name" value="PAD_porph"/>
    <property type="match status" value="1"/>
</dbReference>
<organism evidence="3">
    <name type="scientific">Streptococcus oralis</name>
    <dbReference type="NCBI Taxonomy" id="1303"/>
    <lineage>
        <taxon>Bacteria</taxon>
        <taxon>Bacillati</taxon>
        <taxon>Bacillota</taxon>
        <taxon>Bacilli</taxon>
        <taxon>Lactobacillales</taxon>
        <taxon>Streptococcaceae</taxon>
        <taxon>Streptococcus</taxon>
    </lineage>
</organism>
<reference evidence="3" key="1">
    <citation type="submission" date="2019-11" db="EMBL/GenBank/DDBJ databases">
        <authorList>
            <person name="Feng L."/>
        </authorList>
    </citation>
    <scope>NUCLEOTIDE SEQUENCE</scope>
    <source>
        <strain evidence="3">SrubneriLFYP117</strain>
    </source>
</reference>
<name>A0A6N3BDW8_STROR</name>